<evidence type="ECO:0000256" key="1">
    <source>
        <dbReference type="SAM" id="MobiDB-lite"/>
    </source>
</evidence>
<protein>
    <submittedName>
        <fullName evidence="2">Uncharacterized protein</fullName>
    </submittedName>
</protein>
<dbReference type="EMBL" id="CAWUPB010000850">
    <property type="protein sequence ID" value="CAK7325869.1"/>
    <property type="molecule type" value="Genomic_DNA"/>
</dbReference>
<dbReference type="AlphaFoldDB" id="A0AAV1R0J0"/>
<feature type="non-terminal residue" evidence="2">
    <location>
        <position position="86"/>
    </location>
</feature>
<accession>A0AAV1R0J0</accession>
<dbReference type="Proteomes" id="UP001314170">
    <property type="component" value="Unassembled WGS sequence"/>
</dbReference>
<sequence length="86" mass="9653">KGLLSENVIPHSTLLRKVTSPRRDRGFPQSKQIPFLLSRIRWLYKKYLRKDGWNGGGPTVLASSPPTDIGGIVERGGSGEQRHCFH</sequence>
<feature type="region of interest" description="Disordered" evidence="1">
    <location>
        <begin position="55"/>
        <end position="86"/>
    </location>
</feature>
<organism evidence="2 3">
    <name type="scientific">Dovyalis caffra</name>
    <dbReference type="NCBI Taxonomy" id="77055"/>
    <lineage>
        <taxon>Eukaryota</taxon>
        <taxon>Viridiplantae</taxon>
        <taxon>Streptophyta</taxon>
        <taxon>Embryophyta</taxon>
        <taxon>Tracheophyta</taxon>
        <taxon>Spermatophyta</taxon>
        <taxon>Magnoliopsida</taxon>
        <taxon>eudicotyledons</taxon>
        <taxon>Gunneridae</taxon>
        <taxon>Pentapetalae</taxon>
        <taxon>rosids</taxon>
        <taxon>fabids</taxon>
        <taxon>Malpighiales</taxon>
        <taxon>Salicaceae</taxon>
        <taxon>Flacourtieae</taxon>
        <taxon>Dovyalis</taxon>
    </lineage>
</organism>
<feature type="non-terminal residue" evidence="2">
    <location>
        <position position="1"/>
    </location>
</feature>
<proteinExistence type="predicted"/>
<keyword evidence="3" id="KW-1185">Reference proteome</keyword>
<evidence type="ECO:0000313" key="3">
    <source>
        <dbReference type="Proteomes" id="UP001314170"/>
    </source>
</evidence>
<evidence type="ECO:0000313" key="2">
    <source>
        <dbReference type="EMBL" id="CAK7325869.1"/>
    </source>
</evidence>
<name>A0AAV1R0J0_9ROSI</name>
<reference evidence="2 3" key="1">
    <citation type="submission" date="2024-01" db="EMBL/GenBank/DDBJ databases">
        <authorList>
            <person name="Waweru B."/>
        </authorList>
    </citation>
    <scope>NUCLEOTIDE SEQUENCE [LARGE SCALE GENOMIC DNA]</scope>
</reference>
<comment type="caution">
    <text evidence="2">The sequence shown here is derived from an EMBL/GenBank/DDBJ whole genome shotgun (WGS) entry which is preliminary data.</text>
</comment>
<gene>
    <name evidence="2" type="ORF">DCAF_LOCUS3561</name>
</gene>